<accession>F4QES1</accession>
<evidence type="ECO:0000313" key="3">
    <source>
        <dbReference type="Proteomes" id="UP000007797"/>
    </source>
</evidence>
<feature type="compositionally biased region" description="Basic and acidic residues" evidence="1">
    <location>
        <begin position="18"/>
        <end position="28"/>
    </location>
</feature>
<protein>
    <submittedName>
        <fullName evidence="2">Uncharacterized protein</fullName>
    </submittedName>
</protein>
<feature type="compositionally biased region" description="Basic and acidic residues" evidence="1">
    <location>
        <begin position="38"/>
        <end position="51"/>
    </location>
</feature>
<dbReference type="RefSeq" id="XP_004350036.1">
    <property type="nucleotide sequence ID" value="XM_004349986.1"/>
</dbReference>
<dbReference type="EMBL" id="GL883029">
    <property type="protein sequence ID" value="EGG13332.1"/>
    <property type="molecule type" value="Genomic_DNA"/>
</dbReference>
<dbReference type="AlphaFoldDB" id="F4QES1"/>
<organism evidence="2 3">
    <name type="scientific">Cavenderia fasciculata</name>
    <name type="common">Slime mold</name>
    <name type="synonym">Dictyostelium fasciculatum</name>
    <dbReference type="NCBI Taxonomy" id="261658"/>
    <lineage>
        <taxon>Eukaryota</taxon>
        <taxon>Amoebozoa</taxon>
        <taxon>Evosea</taxon>
        <taxon>Eumycetozoa</taxon>
        <taxon>Dictyostelia</taxon>
        <taxon>Acytosteliales</taxon>
        <taxon>Cavenderiaceae</taxon>
        <taxon>Cavenderia</taxon>
    </lineage>
</organism>
<dbReference type="GeneID" id="14866255"/>
<sequence length="87" mass="9085">MDNRTKSEIETKAKDIFGLGDKDNKEGGKGIGGIGGGHDSKTHGNIGDKKQSGGSMAKHCEEDVRGGTSGIKDDIANPNPEGKQNMM</sequence>
<feature type="region of interest" description="Disordered" evidence="1">
    <location>
        <begin position="18"/>
        <end position="87"/>
    </location>
</feature>
<dbReference type="KEGG" id="dfa:DFA_11093"/>
<evidence type="ECO:0000256" key="1">
    <source>
        <dbReference type="SAM" id="MobiDB-lite"/>
    </source>
</evidence>
<evidence type="ECO:0000313" key="2">
    <source>
        <dbReference type="EMBL" id="EGG13332.1"/>
    </source>
</evidence>
<dbReference type="Proteomes" id="UP000007797">
    <property type="component" value="Unassembled WGS sequence"/>
</dbReference>
<keyword evidence="3" id="KW-1185">Reference proteome</keyword>
<reference evidence="3" key="1">
    <citation type="journal article" date="2011" name="Genome Res.">
        <title>Phylogeny-wide analysis of social amoeba genomes highlights ancient origins for complex intercellular communication.</title>
        <authorList>
            <person name="Heidel A.J."/>
            <person name="Lawal H.M."/>
            <person name="Felder M."/>
            <person name="Schilde C."/>
            <person name="Helps N.R."/>
            <person name="Tunggal B."/>
            <person name="Rivero F."/>
            <person name="John U."/>
            <person name="Schleicher M."/>
            <person name="Eichinger L."/>
            <person name="Platzer M."/>
            <person name="Noegel A.A."/>
            <person name="Schaap P."/>
            <person name="Gloeckner G."/>
        </authorList>
    </citation>
    <scope>NUCLEOTIDE SEQUENCE [LARGE SCALE GENOMIC DNA]</scope>
    <source>
        <strain evidence="3">SH3</strain>
    </source>
</reference>
<proteinExistence type="predicted"/>
<name>F4QES1_CACFS</name>
<gene>
    <name evidence="2" type="ORF">DFA_11093</name>
</gene>
<feature type="compositionally biased region" description="Basic and acidic residues" evidence="1">
    <location>
        <begin position="58"/>
        <end position="75"/>
    </location>
</feature>